<dbReference type="Pfam" id="PF04784">
    <property type="entry name" value="DUF547"/>
    <property type="match status" value="1"/>
</dbReference>
<dbReference type="EMBL" id="FSRC01000001">
    <property type="protein sequence ID" value="SIN67943.1"/>
    <property type="molecule type" value="Genomic_DNA"/>
</dbReference>
<name>A0A1N6DB73_9BACT</name>
<feature type="signal peptide" evidence="2">
    <location>
        <begin position="1"/>
        <end position="23"/>
    </location>
</feature>
<dbReference type="InterPro" id="IPR006869">
    <property type="entry name" value="DUF547"/>
</dbReference>
<evidence type="ECO:0000256" key="1">
    <source>
        <dbReference type="SAM" id="MobiDB-lite"/>
    </source>
</evidence>
<dbReference type="STRING" id="226505.SAMN05444394_0625"/>
<evidence type="ECO:0000259" key="3">
    <source>
        <dbReference type="Pfam" id="PF04784"/>
    </source>
</evidence>
<dbReference type="AlphaFoldDB" id="A0A1N6DB73"/>
<accession>A0A1N6DB73</accession>
<dbReference type="PANTHER" id="PTHR46361">
    <property type="entry name" value="ELECTRON CARRIER/ PROTEIN DISULFIDE OXIDOREDUCTASE"/>
    <property type="match status" value="1"/>
</dbReference>
<proteinExistence type="predicted"/>
<feature type="domain" description="DUF547" evidence="3">
    <location>
        <begin position="99"/>
        <end position="213"/>
    </location>
</feature>
<gene>
    <name evidence="4" type="ORF">SAMN05444394_0625</name>
</gene>
<dbReference type="Proteomes" id="UP000185221">
    <property type="component" value="Unassembled WGS sequence"/>
</dbReference>
<evidence type="ECO:0000313" key="5">
    <source>
        <dbReference type="Proteomes" id="UP000185221"/>
    </source>
</evidence>
<feature type="region of interest" description="Disordered" evidence="1">
    <location>
        <begin position="28"/>
        <end position="49"/>
    </location>
</feature>
<protein>
    <recommendedName>
        <fullName evidence="3">DUF547 domain-containing protein</fullName>
    </recommendedName>
</protein>
<organism evidence="4 5">
    <name type="scientific">Algoriphagus halophilus</name>
    <dbReference type="NCBI Taxonomy" id="226505"/>
    <lineage>
        <taxon>Bacteria</taxon>
        <taxon>Pseudomonadati</taxon>
        <taxon>Bacteroidota</taxon>
        <taxon>Cytophagia</taxon>
        <taxon>Cytophagales</taxon>
        <taxon>Cyclobacteriaceae</taxon>
        <taxon>Algoriphagus</taxon>
    </lineage>
</organism>
<reference evidence="5" key="1">
    <citation type="submission" date="2016-11" db="EMBL/GenBank/DDBJ databases">
        <authorList>
            <person name="Varghese N."/>
            <person name="Submissions S."/>
        </authorList>
    </citation>
    <scope>NUCLEOTIDE SEQUENCE [LARGE SCALE GENOMIC DNA]</scope>
    <source>
        <strain evidence="5">DSM 15292</strain>
    </source>
</reference>
<dbReference type="PROSITE" id="PS51257">
    <property type="entry name" value="PROKAR_LIPOPROTEIN"/>
    <property type="match status" value="1"/>
</dbReference>
<keyword evidence="2" id="KW-0732">Signal</keyword>
<feature type="chain" id="PRO_5012681125" description="DUF547 domain-containing protein" evidence="2">
    <location>
        <begin position="24"/>
        <end position="275"/>
    </location>
</feature>
<evidence type="ECO:0000256" key="2">
    <source>
        <dbReference type="SAM" id="SignalP"/>
    </source>
</evidence>
<keyword evidence="5" id="KW-1185">Reference proteome</keyword>
<sequence>MKNDIMKSIKNYLLAGLAFFSLACQSSNSEGSNGNKKSAERPLTSSEEVKVPDHQDWDELLKKHVDAKGMVDYEGFVSDQSKLNSYLQTLSDNPPDKATWSKEEQLVYWINAYNGFTVKLIVDNYPTNSIKDLGPVLKIPMISDVWHYKFFEIGGEEFNLDEIEHGILRKEFEEPRIHFAVNCASISCPPLLNEAFTVSKLEEQLNQQAIAFINDGVRNKITKNSIQISSIFSWFKGDFTNDGSLIDFLNQYSRVKIDKNAKISYLDYDWNLNKQ</sequence>
<evidence type="ECO:0000313" key="4">
    <source>
        <dbReference type="EMBL" id="SIN67943.1"/>
    </source>
</evidence>
<dbReference type="PANTHER" id="PTHR46361:SF3">
    <property type="entry name" value="ELECTRON CARRIER_ PROTEIN DISULFIDE OXIDOREDUCTASE"/>
    <property type="match status" value="1"/>
</dbReference>